<feature type="signal peptide" evidence="1">
    <location>
        <begin position="1"/>
        <end position="22"/>
    </location>
</feature>
<evidence type="ECO:0000256" key="1">
    <source>
        <dbReference type="SAM" id="SignalP"/>
    </source>
</evidence>
<gene>
    <name evidence="2" type="ORF">U0C82_14690</name>
</gene>
<proteinExistence type="predicted"/>
<dbReference type="RefSeq" id="WP_322187941.1">
    <property type="nucleotide sequence ID" value="NZ_JAXLPB010000005.1"/>
</dbReference>
<feature type="chain" id="PRO_5045647530" description="Lipoprotein" evidence="1">
    <location>
        <begin position="23"/>
        <end position="98"/>
    </location>
</feature>
<comment type="caution">
    <text evidence="2">The sequence shown here is derived from an EMBL/GenBank/DDBJ whole genome shotgun (WGS) entry which is preliminary data.</text>
</comment>
<dbReference type="EMBL" id="JAXLPB010000005">
    <property type="protein sequence ID" value="MDY8110387.1"/>
    <property type="molecule type" value="Genomic_DNA"/>
</dbReference>
<evidence type="ECO:0000313" key="3">
    <source>
        <dbReference type="Proteomes" id="UP001294412"/>
    </source>
</evidence>
<sequence length="98" mass="10012">MTLFSSALCRPAAVGLAILACAAVSGCSGPGGSPVFGAVFGLEDASVRPYRLGTIPEPEVAQGDRLVGAAANVPGQCIWQRSGSTRRFEANCPEDFAL</sequence>
<dbReference type="Proteomes" id="UP001294412">
    <property type="component" value="Unassembled WGS sequence"/>
</dbReference>
<accession>A0ABU5I4R9</accession>
<keyword evidence="1" id="KW-0732">Signal</keyword>
<keyword evidence="3" id="KW-1185">Reference proteome</keyword>
<organism evidence="2 3">
    <name type="scientific">Fulvimarina uroteuthidis</name>
    <dbReference type="NCBI Taxonomy" id="3098149"/>
    <lineage>
        <taxon>Bacteria</taxon>
        <taxon>Pseudomonadati</taxon>
        <taxon>Pseudomonadota</taxon>
        <taxon>Alphaproteobacteria</taxon>
        <taxon>Hyphomicrobiales</taxon>
        <taxon>Aurantimonadaceae</taxon>
        <taxon>Fulvimarina</taxon>
    </lineage>
</organism>
<evidence type="ECO:0008006" key="4">
    <source>
        <dbReference type="Google" id="ProtNLM"/>
    </source>
</evidence>
<name>A0ABU5I4R9_9HYPH</name>
<reference evidence="2 3" key="1">
    <citation type="submission" date="2023-12" db="EMBL/GenBank/DDBJ databases">
        <title>Description of Novel Strain Fulvimarina sp. 2208YS6-2-32 isolated from Uroteuthis (Photololigo) edulis.</title>
        <authorList>
            <person name="Park J.-S."/>
        </authorList>
    </citation>
    <scope>NUCLEOTIDE SEQUENCE [LARGE SCALE GENOMIC DNA]</scope>
    <source>
        <strain evidence="2 3">2208YS6-2-32</strain>
    </source>
</reference>
<protein>
    <recommendedName>
        <fullName evidence="4">Lipoprotein</fullName>
    </recommendedName>
</protein>
<evidence type="ECO:0000313" key="2">
    <source>
        <dbReference type="EMBL" id="MDY8110387.1"/>
    </source>
</evidence>